<evidence type="ECO:0000313" key="2">
    <source>
        <dbReference type="Proteomes" id="UP000317214"/>
    </source>
</evidence>
<gene>
    <name evidence="1" type="ORF">D5366_00240</name>
</gene>
<dbReference type="Proteomes" id="UP000317214">
    <property type="component" value="Chromosome"/>
</dbReference>
<dbReference type="KEGG" id="ntn:D5366_00240"/>
<protein>
    <submittedName>
        <fullName evidence="1">Uncharacterized protein</fullName>
    </submittedName>
</protein>
<name>A0A4Y6V6J8_9PROT</name>
<reference evidence="1 2" key="1">
    <citation type="submission" date="2018-09" db="EMBL/GenBank/DDBJ databases">
        <title>The complete genome sequence of Neokomagataea tanensis NBRC 106556(T).</title>
        <authorList>
            <person name="Chua K.-O."/>
            <person name="See-Too W.-S."/>
            <person name="Hong K.-W."/>
            <person name="Yin W.-F."/>
            <person name="Chan K.-G."/>
        </authorList>
    </citation>
    <scope>NUCLEOTIDE SEQUENCE [LARGE SCALE GENOMIC DNA]</scope>
    <source>
        <strain evidence="2">AH13 \ NBRC 106556</strain>
    </source>
</reference>
<dbReference type="AlphaFoldDB" id="A0A4Y6V6J8"/>
<accession>A0A4Y6V6J8</accession>
<evidence type="ECO:0000313" key="1">
    <source>
        <dbReference type="EMBL" id="QDH23955.1"/>
    </source>
</evidence>
<proteinExistence type="predicted"/>
<organism evidence="1 2">
    <name type="scientific">Neokomagataea tanensis</name>
    <dbReference type="NCBI Taxonomy" id="661191"/>
    <lineage>
        <taxon>Bacteria</taxon>
        <taxon>Pseudomonadati</taxon>
        <taxon>Pseudomonadota</taxon>
        <taxon>Alphaproteobacteria</taxon>
        <taxon>Acetobacterales</taxon>
        <taxon>Acetobacteraceae</taxon>
        <taxon>Neokomagataea</taxon>
    </lineage>
</organism>
<dbReference type="EMBL" id="CP032485">
    <property type="protein sequence ID" value="QDH23955.1"/>
    <property type="molecule type" value="Genomic_DNA"/>
</dbReference>
<sequence>MITKPRTSTKENIPARLNKDFNRLLLIQIIVLENSGNTMAENNPSPEGEKELNFYFDENITL</sequence>
<keyword evidence="2" id="KW-1185">Reference proteome</keyword>